<name>A0ABD0LJL5_9CAEN</name>
<accession>A0ABD0LJL5</accession>
<evidence type="ECO:0000256" key="1">
    <source>
        <dbReference type="ARBA" id="ARBA00007355"/>
    </source>
</evidence>
<reference evidence="4 5" key="1">
    <citation type="journal article" date="2023" name="Sci. Data">
        <title>Genome assembly of the Korean intertidal mud-creeper Batillaria attramentaria.</title>
        <authorList>
            <person name="Patra A.K."/>
            <person name="Ho P.T."/>
            <person name="Jun S."/>
            <person name="Lee S.J."/>
            <person name="Kim Y."/>
            <person name="Won Y.J."/>
        </authorList>
    </citation>
    <scope>NUCLEOTIDE SEQUENCE [LARGE SCALE GENOMIC DNA]</scope>
    <source>
        <strain evidence="4">Wonlab-2016</strain>
    </source>
</reference>
<dbReference type="AlphaFoldDB" id="A0ABD0LJL5"/>
<dbReference type="Pfam" id="PF05071">
    <property type="entry name" value="NDUFA12"/>
    <property type="match status" value="1"/>
</dbReference>
<evidence type="ECO:0000313" key="5">
    <source>
        <dbReference type="Proteomes" id="UP001519460"/>
    </source>
</evidence>
<gene>
    <name evidence="4" type="ORF">BaRGS_00009159</name>
</gene>
<dbReference type="PANTHER" id="PTHR12910:SF2">
    <property type="entry name" value="NADH DEHYDROGENASE [UBIQUINONE] 1 ALPHA SUBCOMPLEX SUBUNIT 12"/>
    <property type="match status" value="1"/>
</dbReference>
<evidence type="ECO:0000256" key="2">
    <source>
        <dbReference type="RuleBase" id="RU363103"/>
    </source>
</evidence>
<keyword evidence="2" id="KW-0249">Electron transport</keyword>
<dbReference type="PANTHER" id="PTHR12910">
    <property type="entry name" value="NADH-UBIQUINONE OXIDOREDUCTASE SUBUNIT B17.2"/>
    <property type="match status" value="1"/>
</dbReference>
<organism evidence="4 5">
    <name type="scientific">Batillaria attramentaria</name>
    <dbReference type="NCBI Taxonomy" id="370345"/>
    <lineage>
        <taxon>Eukaryota</taxon>
        <taxon>Metazoa</taxon>
        <taxon>Spiralia</taxon>
        <taxon>Lophotrochozoa</taxon>
        <taxon>Mollusca</taxon>
        <taxon>Gastropoda</taxon>
        <taxon>Caenogastropoda</taxon>
        <taxon>Sorbeoconcha</taxon>
        <taxon>Cerithioidea</taxon>
        <taxon>Batillariidae</taxon>
        <taxon>Batillaria</taxon>
    </lineage>
</organism>
<comment type="similarity">
    <text evidence="1 2">Belongs to the complex I NDUFA12 subunit family.</text>
</comment>
<keyword evidence="2" id="KW-0679">Respiratory chain</keyword>
<feature type="region of interest" description="Disordered" evidence="3">
    <location>
        <begin position="105"/>
        <end position="138"/>
    </location>
</feature>
<keyword evidence="2" id="KW-0813">Transport</keyword>
<comment type="caution">
    <text evidence="4">The sequence shown here is derived from an EMBL/GenBank/DDBJ whole genome shotgun (WGS) entry which is preliminary data.</text>
</comment>
<keyword evidence="2" id="KW-0496">Mitochondrion</keyword>
<dbReference type="EMBL" id="JACVVK020000043">
    <property type="protein sequence ID" value="KAK7499507.1"/>
    <property type="molecule type" value="Genomic_DNA"/>
</dbReference>
<dbReference type="Proteomes" id="UP001519460">
    <property type="component" value="Unassembled WGS sequence"/>
</dbReference>
<evidence type="ECO:0000256" key="3">
    <source>
        <dbReference type="SAM" id="MobiDB-lite"/>
    </source>
</evidence>
<dbReference type="InterPro" id="IPR007763">
    <property type="entry name" value="NDUFA12"/>
</dbReference>
<evidence type="ECO:0000313" key="4">
    <source>
        <dbReference type="EMBL" id="KAK7499507.1"/>
    </source>
</evidence>
<keyword evidence="2" id="KW-0999">Mitochondrion inner membrane</keyword>
<comment type="subunit">
    <text evidence="2">Complex I is composed of 45 different subunits.</text>
</comment>
<comment type="subcellular location">
    <subcellularLocation>
        <location evidence="2">Mitochondrion inner membrane</location>
        <topology evidence="2">Peripheral membrane protein</topology>
        <orientation evidence="2">Matrix side</orientation>
    </subcellularLocation>
</comment>
<dbReference type="GO" id="GO:0005743">
    <property type="term" value="C:mitochondrial inner membrane"/>
    <property type="evidence" value="ECO:0007669"/>
    <property type="project" value="UniProtKB-SubCell"/>
</dbReference>
<comment type="function">
    <text evidence="2">Accessory subunit of the mitochondrial membrane respiratory chain NADH dehydrogenase (Complex I), that is believed not to be involved in catalysis. Complex I functions in the transfer of electrons from NADH to the respiratory chain. The immediate electron acceptor for the enzyme is believed to be ubiquinone.</text>
</comment>
<keyword evidence="5" id="KW-1185">Reference proteome</keyword>
<sequence>MARYIEKVTRFYKIIKENGGIMGSVRQLFWTDELKTGTLVGVDEDGNKYYQNNMYFMGRSRWVQYSPKYGFDYDGSQVPPEWHRWLSYISDEPPTVAKLPKRPWMAKHTENPSGTPDEYVPYSTTRPKIEAWQPPVQK</sequence>
<keyword evidence="2" id="KW-0472">Membrane</keyword>
<protein>
    <recommendedName>
        <fullName evidence="2">NADH dehydrogenase [ubiquinone] 1 alpha subcomplex subunit 12</fullName>
    </recommendedName>
</protein>
<proteinExistence type="inferred from homology"/>